<dbReference type="CDD" id="cd00082">
    <property type="entry name" value="HisKA"/>
    <property type="match status" value="1"/>
</dbReference>
<protein>
    <recommendedName>
        <fullName evidence="3">histidine kinase</fullName>
        <ecNumber evidence="3">2.7.13.3</ecNumber>
    </recommendedName>
</protein>
<evidence type="ECO:0000256" key="3">
    <source>
        <dbReference type="ARBA" id="ARBA00012438"/>
    </source>
</evidence>
<evidence type="ECO:0000313" key="14">
    <source>
        <dbReference type="EMBL" id="GAA2143826.1"/>
    </source>
</evidence>
<keyword evidence="7 14" id="KW-0418">Kinase</keyword>
<dbReference type="Pfam" id="PF02518">
    <property type="entry name" value="HATPase_c"/>
    <property type="match status" value="1"/>
</dbReference>
<keyword evidence="9" id="KW-0902">Two-component regulatory system</keyword>
<dbReference type="SMART" id="SM00304">
    <property type="entry name" value="HAMP"/>
    <property type="match status" value="1"/>
</dbReference>
<dbReference type="SMART" id="SM00387">
    <property type="entry name" value="HATPase_c"/>
    <property type="match status" value="1"/>
</dbReference>
<keyword evidence="4" id="KW-0597">Phosphoprotein</keyword>
<evidence type="ECO:0000256" key="1">
    <source>
        <dbReference type="ARBA" id="ARBA00000085"/>
    </source>
</evidence>
<dbReference type="Proteomes" id="UP001501771">
    <property type="component" value="Unassembled WGS sequence"/>
</dbReference>
<evidence type="ECO:0000256" key="8">
    <source>
        <dbReference type="ARBA" id="ARBA00022989"/>
    </source>
</evidence>
<dbReference type="EMBL" id="BAAAQR010000004">
    <property type="protein sequence ID" value="GAA2143826.1"/>
    <property type="molecule type" value="Genomic_DNA"/>
</dbReference>
<dbReference type="GO" id="GO:0016301">
    <property type="term" value="F:kinase activity"/>
    <property type="evidence" value="ECO:0007669"/>
    <property type="project" value="UniProtKB-KW"/>
</dbReference>
<dbReference type="InterPro" id="IPR003661">
    <property type="entry name" value="HisK_dim/P_dom"/>
</dbReference>
<dbReference type="EC" id="2.7.13.3" evidence="3"/>
<dbReference type="Gene3D" id="3.30.565.10">
    <property type="entry name" value="Histidine kinase-like ATPase, C-terminal domain"/>
    <property type="match status" value="1"/>
</dbReference>
<proteinExistence type="predicted"/>
<evidence type="ECO:0000256" key="10">
    <source>
        <dbReference type="ARBA" id="ARBA00023136"/>
    </source>
</evidence>
<keyword evidence="6 11" id="KW-0812">Transmembrane</keyword>
<dbReference type="PRINTS" id="PR00344">
    <property type="entry name" value="BCTRLSENSOR"/>
</dbReference>
<dbReference type="Gene3D" id="1.10.287.130">
    <property type="match status" value="1"/>
</dbReference>
<dbReference type="InterPro" id="IPR003660">
    <property type="entry name" value="HAMP_dom"/>
</dbReference>
<evidence type="ECO:0000256" key="5">
    <source>
        <dbReference type="ARBA" id="ARBA00022679"/>
    </source>
</evidence>
<dbReference type="InterPro" id="IPR004358">
    <property type="entry name" value="Sig_transdc_His_kin-like_C"/>
</dbReference>
<evidence type="ECO:0000256" key="6">
    <source>
        <dbReference type="ARBA" id="ARBA00022692"/>
    </source>
</evidence>
<comment type="caution">
    <text evidence="14">The sequence shown here is derived from an EMBL/GenBank/DDBJ whole genome shotgun (WGS) entry which is preliminary data.</text>
</comment>
<dbReference type="SUPFAM" id="SSF47384">
    <property type="entry name" value="Homodimeric domain of signal transducing histidine kinase"/>
    <property type="match status" value="1"/>
</dbReference>
<dbReference type="Gene3D" id="6.10.340.10">
    <property type="match status" value="1"/>
</dbReference>
<dbReference type="PROSITE" id="PS50109">
    <property type="entry name" value="HIS_KIN"/>
    <property type="match status" value="1"/>
</dbReference>
<keyword evidence="5" id="KW-0808">Transferase</keyword>
<keyword evidence="15" id="KW-1185">Reference proteome</keyword>
<evidence type="ECO:0000256" key="2">
    <source>
        <dbReference type="ARBA" id="ARBA00004236"/>
    </source>
</evidence>
<dbReference type="PANTHER" id="PTHR45436:SF5">
    <property type="entry name" value="SENSOR HISTIDINE KINASE TRCS"/>
    <property type="match status" value="1"/>
</dbReference>
<keyword evidence="8 11" id="KW-1133">Transmembrane helix</keyword>
<keyword evidence="10 11" id="KW-0472">Membrane</keyword>
<name>A0ABP5L9P2_9ACTN</name>
<reference evidence="15" key="1">
    <citation type="journal article" date="2019" name="Int. J. Syst. Evol. Microbiol.">
        <title>The Global Catalogue of Microorganisms (GCM) 10K type strain sequencing project: providing services to taxonomists for standard genome sequencing and annotation.</title>
        <authorList>
            <consortium name="The Broad Institute Genomics Platform"/>
            <consortium name="The Broad Institute Genome Sequencing Center for Infectious Disease"/>
            <person name="Wu L."/>
            <person name="Ma J."/>
        </authorList>
    </citation>
    <scope>NUCLEOTIDE SEQUENCE [LARGE SCALE GENOMIC DNA]</scope>
    <source>
        <strain evidence="15">JCM 16022</strain>
    </source>
</reference>
<evidence type="ECO:0000256" key="4">
    <source>
        <dbReference type="ARBA" id="ARBA00022553"/>
    </source>
</evidence>
<dbReference type="Pfam" id="PF00512">
    <property type="entry name" value="HisKA"/>
    <property type="match status" value="1"/>
</dbReference>
<evidence type="ECO:0000256" key="11">
    <source>
        <dbReference type="SAM" id="Phobius"/>
    </source>
</evidence>
<dbReference type="SUPFAM" id="SSF55874">
    <property type="entry name" value="ATPase domain of HSP90 chaperone/DNA topoisomerase II/histidine kinase"/>
    <property type="match status" value="1"/>
</dbReference>
<comment type="subcellular location">
    <subcellularLocation>
        <location evidence="2">Cell membrane</location>
    </subcellularLocation>
</comment>
<dbReference type="SMART" id="SM00388">
    <property type="entry name" value="HisKA"/>
    <property type="match status" value="1"/>
</dbReference>
<dbReference type="InterPro" id="IPR005467">
    <property type="entry name" value="His_kinase_dom"/>
</dbReference>
<evidence type="ECO:0000256" key="7">
    <source>
        <dbReference type="ARBA" id="ARBA00022777"/>
    </source>
</evidence>
<evidence type="ECO:0000259" key="12">
    <source>
        <dbReference type="PROSITE" id="PS50109"/>
    </source>
</evidence>
<dbReference type="InterPro" id="IPR003594">
    <property type="entry name" value="HATPase_dom"/>
</dbReference>
<organism evidence="14 15">
    <name type="scientific">Nocardioides koreensis</name>
    <dbReference type="NCBI Taxonomy" id="433651"/>
    <lineage>
        <taxon>Bacteria</taxon>
        <taxon>Bacillati</taxon>
        <taxon>Actinomycetota</taxon>
        <taxon>Actinomycetes</taxon>
        <taxon>Propionibacteriales</taxon>
        <taxon>Nocardioidaceae</taxon>
        <taxon>Nocardioides</taxon>
    </lineage>
</organism>
<evidence type="ECO:0000259" key="13">
    <source>
        <dbReference type="PROSITE" id="PS50885"/>
    </source>
</evidence>
<dbReference type="PROSITE" id="PS50885">
    <property type="entry name" value="HAMP"/>
    <property type="match status" value="1"/>
</dbReference>
<feature type="transmembrane region" description="Helical" evidence="11">
    <location>
        <begin position="15"/>
        <end position="38"/>
    </location>
</feature>
<accession>A0ABP5L9P2</accession>
<evidence type="ECO:0000313" key="15">
    <source>
        <dbReference type="Proteomes" id="UP001501771"/>
    </source>
</evidence>
<feature type="transmembrane region" description="Helical" evidence="11">
    <location>
        <begin position="151"/>
        <end position="175"/>
    </location>
</feature>
<gene>
    <name evidence="14" type="ORF">GCM10009844_16670</name>
</gene>
<sequence>MRAPRWLATSFRSQLVLTTMALTALGMLLVTLGLQLILHRIIEGNLDQVLHDRAGSVQAAVDSASGDTLVVPDGVVEPGVQVYDDRGRAVAGTTWARLRPQMAELSHVTSPRTVAVGEEYRLYARPFTTASGAHGVVVVSESRHAYEEAELYILLTSLAVGVIVVLAVGAVARWVTTRALEPVAQMAERATDWSEHDLGRRFDLGPPTNEISALGATLDGLLERVAMTIRAEQRLTAELAHELRTPLAAIQGSADLALLRGGLNKEARLDLEQIAASSRVMADTITTLLELARTAEAPDAATCRLADVLDAVRPLVPDELVLDDHVADPAIRLAAPRDLVVRALSPVVENAVRHARTRVRLDAVPAASSVEIRVRDDGPGVDASVRDTLFAPGTVGPGGGTGLGLGIARRVARSIGGDVDLADGDGGATFAVRLPRL</sequence>
<comment type="catalytic activity">
    <reaction evidence="1">
        <text>ATP + protein L-histidine = ADP + protein N-phospho-L-histidine.</text>
        <dbReference type="EC" id="2.7.13.3"/>
    </reaction>
</comment>
<dbReference type="InterPro" id="IPR050428">
    <property type="entry name" value="TCS_sensor_his_kinase"/>
</dbReference>
<dbReference type="InterPro" id="IPR036890">
    <property type="entry name" value="HATPase_C_sf"/>
</dbReference>
<feature type="domain" description="Histidine kinase" evidence="12">
    <location>
        <begin position="238"/>
        <end position="437"/>
    </location>
</feature>
<dbReference type="InterPro" id="IPR036097">
    <property type="entry name" value="HisK_dim/P_sf"/>
</dbReference>
<dbReference type="RefSeq" id="WP_344150013.1">
    <property type="nucleotide sequence ID" value="NZ_BAAAQR010000004.1"/>
</dbReference>
<dbReference type="PANTHER" id="PTHR45436">
    <property type="entry name" value="SENSOR HISTIDINE KINASE YKOH"/>
    <property type="match status" value="1"/>
</dbReference>
<feature type="domain" description="HAMP" evidence="13">
    <location>
        <begin position="177"/>
        <end position="230"/>
    </location>
</feature>
<evidence type="ECO:0000256" key="9">
    <source>
        <dbReference type="ARBA" id="ARBA00023012"/>
    </source>
</evidence>